<accession>A0A7C3ZC71</accession>
<keyword evidence="5" id="KW-0813">Transport</keyword>
<dbReference type="Pfam" id="PF00902">
    <property type="entry name" value="TatC"/>
    <property type="match status" value="1"/>
</dbReference>
<protein>
    <recommendedName>
        <fullName evidence="5">Sec-independent protein translocase protein TatC</fullName>
    </recommendedName>
</protein>
<keyword evidence="2 5" id="KW-0812">Transmembrane</keyword>
<comment type="subcellular location">
    <subcellularLocation>
        <location evidence="5">Cell membrane</location>
        <topology evidence="5">Multi-pass membrane protein</topology>
    </subcellularLocation>
    <subcellularLocation>
        <location evidence="1">Membrane</location>
        <topology evidence="1">Multi-pass membrane protein</topology>
    </subcellularLocation>
</comment>
<dbReference type="GO" id="GO:0009977">
    <property type="term" value="F:proton motive force dependent protein transmembrane transporter activity"/>
    <property type="evidence" value="ECO:0007669"/>
    <property type="project" value="TreeGrafter"/>
</dbReference>
<feature type="transmembrane region" description="Helical" evidence="5">
    <location>
        <begin position="224"/>
        <end position="241"/>
    </location>
</feature>
<feature type="transmembrane region" description="Helical" evidence="5">
    <location>
        <begin position="103"/>
        <end position="124"/>
    </location>
</feature>
<evidence type="ECO:0000313" key="6">
    <source>
        <dbReference type="EMBL" id="HGF35273.1"/>
    </source>
</evidence>
<keyword evidence="5" id="KW-0811">Translocation</keyword>
<keyword evidence="3 5" id="KW-1133">Transmembrane helix</keyword>
<dbReference type="AlphaFoldDB" id="A0A7C3ZC71"/>
<sequence length="285" mass="32516">MTEMSFLDHLQELRTRLIVCLVALFIAAAVAWPLTPIVQRFIQRPLMEPSVIQKMQYAAAVWITEKYPSLSRRLGLEAKPPQVNPHKLNYMAPLEPFFVQMKISLITGLALAFPVILYQLWLFFAPALYPHEKKYVYLFLPFGSVAFFLGGLFFLYLVWPLIISFSLAYESDILYSMLNLTQYVNFCLRLLLLFGLIFELPLVLLILNWAGLIKVEALRRQRRLAFLLSAVVAAFHADVVTMTAVALPIYGMYEISIIFISLFGRRKQPEPALASVPARGPELSP</sequence>
<gene>
    <name evidence="5 6" type="primary">tatC</name>
    <name evidence="6" type="ORF">ENW96_12995</name>
</gene>
<evidence type="ECO:0000256" key="1">
    <source>
        <dbReference type="ARBA" id="ARBA00004141"/>
    </source>
</evidence>
<comment type="similarity">
    <text evidence="5">Belongs to the TatC family.</text>
</comment>
<keyword evidence="5" id="KW-1003">Cell membrane</keyword>
<evidence type="ECO:0000256" key="2">
    <source>
        <dbReference type="ARBA" id="ARBA00022692"/>
    </source>
</evidence>
<reference evidence="6" key="1">
    <citation type="journal article" date="2020" name="mSystems">
        <title>Genome- and Community-Level Interaction Insights into Carbon Utilization and Element Cycling Functions of Hydrothermarchaeota in Hydrothermal Sediment.</title>
        <authorList>
            <person name="Zhou Z."/>
            <person name="Liu Y."/>
            <person name="Xu W."/>
            <person name="Pan J."/>
            <person name="Luo Z.H."/>
            <person name="Li M."/>
        </authorList>
    </citation>
    <scope>NUCLEOTIDE SEQUENCE [LARGE SCALE GENOMIC DNA]</scope>
    <source>
        <strain evidence="6">SpSt-897</strain>
    </source>
</reference>
<dbReference type="PRINTS" id="PR01840">
    <property type="entry name" value="TATCFAMILY"/>
</dbReference>
<comment type="function">
    <text evidence="5">Part of the twin-arginine translocation (Tat) system that transports large folded proteins containing a characteristic twin-arginine motif in their signal peptide across membranes.</text>
</comment>
<comment type="subunit">
    <text evidence="5">Forms a complex with TatA.</text>
</comment>
<dbReference type="NCBIfam" id="TIGR00945">
    <property type="entry name" value="tatC"/>
    <property type="match status" value="1"/>
</dbReference>
<dbReference type="GO" id="GO:0043953">
    <property type="term" value="P:protein transport by the Tat complex"/>
    <property type="evidence" value="ECO:0007669"/>
    <property type="project" value="UniProtKB-UniRule"/>
</dbReference>
<dbReference type="GO" id="GO:0065002">
    <property type="term" value="P:intracellular protein transmembrane transport"/>
    <property type="evidence" value="ECO:0007669"/>
    <property type="project" value="TreeGrafter"/>
</dbReference>
<keyword evidence="4 5" id="KW-0472">Membrane</keyword>
<evidence type="ECO:0000256" key="5">
    <source>
        <dbReference type="HAMAP-Rule" id="MF_00902"/>
    </source>
</evidence>
<dbReference type="GO" id="GO:0033281">
    <property type="term" value="C:TAT protein transport complex"/>
    <property type="evidence" value="ECO:0007669"/>
    <property type="project" value="UniProtKB-UniRule"/>
</dbReference>
<comment type="caution">
    <text evidence="5">Lacks conserved residue(s) required for the propagation of feature annotation.</text>
</comment>
<keyword evidence="5" id="KW-0653">Protein transport</keyword>
<comment type="caution">
    <text evidence="6">The sequence shown here is derived from an EMBL/GenBank/DDBJ whole genome shotgun (WGS) entry which is preliminary data.</text>
</comment>
<feature type="transmembrane region" description="Helical" evidence="5">
    <location>
        <begin position="136"/>
        <end position="163"/>
    </location>
</feature>
<proteinExistence type="inferred from homology"/>
<organism evidence="6">
    <name type="scientific">Desulfobacca acetoxidans</name>
    <dbReference type="NCBI Taxonomy" id="60893"/>
    <lineage>
        <taxon>Bacteria</taxon>
        <taxon>Pseudomonadati</taxon>
        <taxon>Thermodesulfobacteriota</taxon>
        <taxon>Desulfobaccia</taxon>
        <taxon>Desulfobaccales</taxon>
        <taxon>Desulfobaccaceae</taxon>
        <taxon>Desulfobacca</taxon>
    </lineage>
</organism>
<name>A0A7C3ZC71_9BACT</name>
<dbReference type="HAMAP" id="MF_00902">
    <property type="entry name" value="TatC"/>
    <property type="match status" value="1"/>
</dbReference>
<dbReference type="PANTHER" id="PTHR30371">
    <property type="entry name" value="SEC-INDEPENDENT PROTEIN TRANSLOCASE PROTEIN TATC"/>
    <property type="match status" value="1"/>
</dbReference>
<evidence type="ECO:0000256" key="4">
    <source>
        <dbReference type="ARBA" id="ARBA00023136"/>
    </source>
</evidence>
<dbReference type="InterPro" id="IPR002033">
    <property type="entry name" value="TatC"/>
</dbReference>
<feature type="transmembrane region" description="Helical" evidence="5">
    <location>
        <begin position="183"/>
        <end position="212"/>
    </location>
</feature>
<dbReference type="PANTHER" id="PTHR30371:SF0">
    <property type="entry name" value="SEC-INDEPENDENT PROTEIN TRANSLOCASE PROTEIN TATC, CHLOROPLASTIC-RELATED"/>
    <property type="match status" value="1"/>
</dbReference>
<dbReference type="EMBL" id="DTMF01000312">
    <property type="protein sequence ID" value="HGF35273.1"/>
    <property type="molecule type" value="Genomic_DNA"/>
</dbReference>
<evidence type="ECO:0000256" key="3">
    <source>
        <dbReference type="ARBA" id="ARBA00022989"/>
    </source>
</evidence>